<dbReference type="PANTHER" id="PTHR14119:SF3">
    <property type="entry name" value="ISOCHORISMATASE DOMAIN-CONTAINING PROTEIN 2"/>
    <property type="match status" value="1"/>
</dbReference>
<dbReference type="STRING" id="542832.A0A3M6VQ67"/>
<protein>
    <recommendedName>
        <fullName evidence="2">Isochorismatase-like domain-containing protein</fullName>
    </recommendedName>
</protein>
<comment type="caution">
    <text evidence="3">The sequence shown here is derived from an EMBL/GenBank/DDBJ whole genome shotgun (WGS) entry which is preliminary data.</text>
</comment>
<dbReference type="SUPFAM" id="SSF52499">
    <property type="entry name" value="Isochorismatase-like hydrolases"/>
    <property type="match status" value="1"/>
</dbReference>
<dbReference type="PROSITE" id="PS51367">
    <property type="entry name" value="THAUMATIN_2"/>
    <property type="match status" value="1"/>
</dbReference>
<keyword evidence="4" id="KW-1185">Reference proteome</keyword>
<dbReference type="AlphaFoldDB" id="A0A3M6VQ67"/>
<evidence type="ECO:0000256" key="1">
    <source>
        <dbReference type="ARBA" id="ARBA00006336"/>
    </source>
</evidence>
<dbReference type="Pfam" id="PF00857">
    <property type="entry name" value="Isochorismatase"/>
    <property type="match status" value="1"/>
</dbReference>
<dbReference type="EMBL" id="QLLG01000200">
    <property type="protein sequence ID" value="RMX66520.1"/>
    <property type="molecule type" value="Genomic_DNA"/>
</dbReference>
<dbReference type="CDD" id="cd01012">
    <property type="entry name" value="YcaC_related"/>
    <property type="match status" value="1"/>
</dbReference>
<accession>A0A3M6VQ67</accession>
<name>A0A3M6VQ67_9STRA</name>
<evidence type="ECO:0000259" key="2">
    <source>
        <dbReference type="Pfam" id="PF00857"/>
    </source>
</evidence>
<dbReference type="InterPro" id="IPR050993">
    <property type="entry name" value="Isochorismatase_domain"/>
</dbReference>
<dbReference type="PANTHER" id="PTHR14119">
    <property type="entry name" value="HYDROLASE"/>
    <property type="match status" value="1"/>
</dbReference>
<feature type="domain" description="Isochorismatase-like" evidence="2">
    <location>
        <begin position="353"/>
        <end position="506"/>
    </location>
</feature>
<proteinExistence type="inferred from homology"/>
<dbReference type="SUPFAM" id="SSF49870">
    <property type="entry name" value="Osmotin, thaumatin-like protein"/>
    <property type="match status" value="1"/>
</dbReference>
<dbReference type="InterPro" id="IPR000868">
    <property type="entry name" value="Isochorismatase-like_dom"/>
</dbReference>
<evidence type="ECO:0000313" key="3">
    <source>
        <dbReference type="EMBL" id="RMX66520.1"/>
    </source>
</evidence>
<gene>
    <name evidence="3" type="ORF">DD238_004526</name>
</gene>
<comment type="similarity">
    <text evidence="1">Belongs to the isochorismatase family.</text>
</comment>
<reference evidence="3 4" key="1">
    <citation type="submission" date="2018-06" db="EMBL/GenBank/DDBJ databases">
        <title>Comparative genomics of downy mildews reveals potential adaptations to biotrophy.</title>
        <authorList>
            <person name="Fletcher K."/>
            <person name="Klosterman S.J."/>
            <person name="Derevnina L."/>
            <person name="Martin F."/>
            <person name="Koike S."/>
            <person name="Reyes Chin-Wo S."/>
            <person name="Mou B."/>
            <person name="Michelmore R."/>
        </authorList>
    </citation>
    <scope>NUCLEOTIDE SEQUENCE [LARGE SCALE GENOMIC DNA]</scope>
    <source>
        <strain evidence="3 4">R14</strain>
    </source>
</reference>
<dbReference type="InterPro" id="IPR037176">
    <property type="entry name" value="Osmotin/thaumatin-like_sf"/>
</dbReference>
<evidence type="ECO:0000313" key="4">
    <source>
        <dbReference type="Proteomes" id="UP000282087"/>
    </source>
</evidence>
<dbReference type="Proteomes" id="UP000282087">
    <property type="component" value="Unassembled WGS sequence"/>
</dbReference>
<dbReference type="InterPro" id="IPR001938">
    <property type="entry name" value="Thaumatin"/>
</dbReference>
<dbReference type="InterPro" id="IPR036380">
    <property type="entry name" value="Isochorismatase-like_sf"/>
</dbReference>
<dbReference type="Gene3D" id="3.40.50.850">
    <property type="entry name" value="Isochorismatase-like"/>
    <property type="match status" value="1"/>
</dbReference>
<dbReference type="Gene3D" id="2.60.110.10">
    <property type="entry name" value="Thaumatin"/>
    <property type="match status" value="1"/>
</dbReference>
<organism evidence="3 4">
    <name type="scientific">Peronospora effusa</name>
    <dbReference type="NCBI Taxonomy" id="542832"/>
    <lineage>
        <taxon>Eukaryota</taxon>
        <taxon>Sar</taxon>
        <taxon>Stramenopiles</taxon>
        <taxon>Oomycota</taxon>
        <taxon>Peronosporomycetes</taxon>
        <taxon>Peronosporales</taxon>
        <taxon>Peronosporaceae</taxon>
        <taxon>Peronospora</taxon>
    </lineage>
</organism>
<dbReference type="VEuPathDB" id="FungiDB:DD237_008159"/>
<sequence>MLLPFVAAAAVGTAGGLLVQKYSFFKITFMNECSTNIDLYTHLTSIFNIPTNEIDRIIAGGSVVKTIRRGYEGYFRNGSDDAATLIGISTTNVFREVSYNLNIIPPNLNPGFESCKTLDECKQHSKSGIGFNTPIQITPISNTNGKNCRELTCLADGCEDAYTFPKDDIKNHSCRFNTNYKVTFCPSRDTTPQETTTAGPLLTGKETTQVSETTTPVTVQSLNIPAKNEGGYGQSNGVVPEVTKKVDTPVPTVNGTDILAPKVDTPALNADTPAFNADTPVTRLDQAPRLIQSSVTKRLGRLLPHSSALFVCDVQELFRSRTFQMQTVIHGTNTMVLPSSVTKRLGRLLPHSSALFVCDVQELFRSRTFQMQTVIHGTNTMISAAKLLNIPMVVTTQYSSRLGTTVSEISKNLKDVQNIQIFDKMKFSMLIPEVEDHLSTNLPQCKSVLLCGLETHVCVLQTCLDLLEKGYDVHVISDAVSSSTSYNRSMALDRMRQSGAYITSVESAIFQLTHDASNPEFKNISKLIKKHLQEENGFETGVRIEEMNK</sequence>